<feature type="domain" description="HTH cro/C1-type" evidence="1">
    <location>
        <begin position="15"/>
        <end position="71"/>
    </location>
</feature>
<dbReference type="Gene3D" id="1.10.260.40">
    <property type="entry name" value="lambda repressor-like DNA-binding domains"/>
    <property type="match status" value="1"/>
</dbReference>
<dbReference type="RefSeq" id="WP_184881551.1">
    <property type="nucleotide sequence ID" value="NZ_BOOV01000026.1"/>
</dbReference>
<accession>A0A7W7D861</accession>
<dbReference type="GO" id="GO:0003677">
    <property type="term" value="F:DNA binding"/>
    <property type="evidence" value="ECO:0007669"/>
    <property type="project" value="InterPro"/>
</dbReference>
<dbReference type="AlphaFoldDB" id="A0A7W7D861"/>
<dbReference type="InterPro" id="IPR010982">
    <property type="entry name" value="Lambda_DNA-bd_dom_sf"/>
</dbReference>
<dbReference type="EMBL" id="JACHND010000001">
    <property type="protein sequence ID" value="MBB4702060.1"/>
    <property type="molecule type" value="Genomic_DNA"/>
</dbReference>
<dbReference type="SMART" id="SM00530">
    <property type="entry name" value="HTH_XRE"/>
    <property type="match status" value="1"/>
</dbReference>
<dbReference type="Gene3D" id="1.25.40.10">
    <property type="entry name" value="Tetratricopeptide repeat domain"/>
    <property type="match status" value="1"/>
</dbReference>
<evidence type="ECO:0000259" key="1">
    <source>
        <dbReference type="PROSITE" id="PS50943"/>
    </source>
</evidence>
<evidence type="ECO:0000313" key="3">
    <source>
        <dbReference type="Proteomes" id="UP000542210"/>
    </source>
</evidence>
<gene>
    <name evidence="2" type="ORF">BJ982_003604</name>
</gene>
<keyword evidence="3" id="KW-1185">Reference proteome</keyword>
<reference evidence="2 3" key="1">
    <citation type="submission" date="2020-08" db="EMBL/GenBank/DDBJ databases">
        <title>Sequencing the genomes of 1000 actinobacteria strains.</title>
        <authorList>
            <person name="Klenk H.-P."/>
        </authorList>
    </citation>
    <scope>NUCLEOTIDE SEQUENCE [LARGE SCALE GENOMIC DNA]</scope>
    <source>
        <strain evidence="2 3">DSM 45784</strain>
    </source>
</reference>
<dbReference type="CDD" id="cd00093">
    <property type="entry name" value="HTH_XRE"/>
    <property type="match status" value="1"/>
</dbReference>
<dbReference type="InterPro" id="IPR011990">
    <property type="entry name" value="TPR-like_helical_dom_sf"/>
</dbReference>
<evidence type="ECO:0000313" key="2">
    <source>
        <dbReference type="EMBL" id="MBB4702060.1"/>
    </source>
</evidence>
<dbReference type="Proteomes" id="UP000542210">
    <property type="component" value="Unassembled WGS sequence"/>
</dbReference>
<organism evidence="2 3">
    <name type="scientific">Sphaerisporangium siamense</name>
    <dbReference type="NCBI Taxonomy" id="795645"/>
    <lineage>
        <taxon>Bacteria</taxon>
        <taxon>Bacillati</taxon>
        <taxon>Actinomycetota</taxon>
        <taxon>Actinomycetes</taxon>
        <taxon>Streptosporangiales</taxon>
        <taxon>Streptosporangiaceae</taxon>
        <taxon>Sphaerisporangium</taxon>
    </lineage>
</organism>
<protein>
    <submittedName>
        <fullName evidence="2">Transcriptional regulator with XRE-family HTH domain</fullName>
    </submittedName>
</protein>
<proteinExistence type="predicted"/>
<sequence length="427" mass="46768">MADLSPAWPRFGAALRQWRESRRMGLRETASVIHIDHSLLSKWETGQRPVPAEHAARLDAALGAEGLITALHAAITESDELRSTLLEKQLTSSGEDTMERRAAMQILTAIGAGAAIPANALEDVFAAIERATGDRLDLDDWERRLYEYSHLITRRPVGFLINDLTADVLALGRILERGQSPSAQAGLLRVGAGLSGLLATEFGDTGDRRAARLAWRSARRAADASGDREMSVWVRAKEASDTRHADVPFHVVAELADQAVQIADGVPSYGHMRAHSVRAWIAAERGDHAMARAELQAFVQTFEKLPDRSGPNIDPAAFGLAEAYVLWQIAHVHTRTGHERAAESIDQALAIYPRDAQGPRLLLHLIRSADLVRHREIDEGIGHALETLQRMPVTTPRARHMAAEVFAALPDKARGLPAARELRKLTA</sequence>
<dbReference type="Pfam" id="PF13560">
    <property type="entry name" value="HTH_31"/>
    <property type="match status" value="1"/>
</dbReference>
<name>A0A7W7D861_9ACTN</name>
<dbReference type="SUPFAM" id="SSF47413">
    <property type="entry name" value="lambda repressor-like DNA-binding domains"/>
    <property type="match status" value="1"/>
</dbReference>
<comment type="caution">
    <text evidence="2">The sequence shown here is derived from an EMBL/GenBank/DDBJ whole genome shotgun (WGS) entry which is preliminary data.</text>
</comment>
<dbReference type="InterPro" id="IPR001387">
    <property type="entry name" value="Cro/C1-type_HTH"/>
</dbReference>
<dbReference type="PROSITE" id="PS50943">
    <property type="entry name" value="HTH_CROC1"/>
    <property type="match status" value="1"/>
</dbReference>